<comment type="caution">
    <text evidence="2">The sequence shown here is derived from an EMBL/GenBank/DDBJ whole genome shotgun (WGS) entry which is preliminary data.</text>
</comment>
<dbReference type="PANTHER" id="PTHR15032">
    <property type="entry name" value="N-ACYL-PHOSPHATIDYLETHANOLAMINE-HYDROLYZING PHOSPHOLIPASE D"/>
    <property type="match status" value="1"/>
</dbReference>
<dbReference type="GO" id="GO:0005737">
    <property type="term" value="C:cytoplasm"/>
    <property type="evidence" value="ECO:0007669"/>
    <property type="project" value="TreeGrafter"/>
</dbReference>
<sequence>MTNTLMYIAEKARSGVFKPKSIASIHKKALLRSRQKRQNRMLSSAQFHQGKAISKLPKEFSHQSSFQTFWKYTVARRQLRPKDQLPYVPLNLDKLKEASNELRITWLGHSNVFLEIEKQRILIDPVFEHASPDIVKLFFKRNVNVPTARESLPIPDVIVISHDHYDHLEKTTMQFYADKKVYFLVPLGVGEHLERWGVAPSKIKELDWWEAVTINGVTYTATPANHQSGRTGFDTNKTLWASWCIRSQNASVFYSGDSAYSQHFKEIGERMGPFDVAFMEVAANVKKGRGFPVENWGHMQARHTLKAFHDVKAKSLFPVHWSTYELFTHKWDEPMQDLMEETKRKPISLITPLVGETIYLHSPQAQIRWWDETNLNVDSSRCCKA</sequence>
<feature type="domain" description="Metallo-beta-lactamase" evidence="1">
    <location>
        <begin position="120"/>
        <end position="321"/>
    </location>
</feature>
<dbReference type="Pfam" id="PF12706">
    <property type="entry name" value="Lactamase_B_2"/>
    <property type="match status" value="1"/>
</dbReference>
<dbReference type="GO" id="GO:0008270">
    <property type="term" value="F:zinc ion binding"/>
    <property type="evidence" value="ECO:0007669"/>
    <property type="project" value="InterPro"/>
</dbReference>
<protein>
    <submittedName>
        <fullName evidence="2">MBL fold metallo-hydrolase</fullName>
    </submittedName>
</protein>
<evidence type="ECO:0000259" key="1">
    <source>
        <dbReference type="Pfam" id="PF12706"/>
    </source>
</evidence>
<dbReference type="OrthoDB" id="9805728at2"/>
<dbReference type="RefSeq" id="WP_017025757.1">
    <property type="nucleotide sequence ID" value="NZ_AJYK02000032.1"/>
</dbReference>
<dbReference type="PIRSF" id="PIRSF038896">
    <property type="entry name" value="NAPE-PLD"/>
    <property type="match status" value="1"/>
</dbReference>
<accession>A0A1E5E4X5</accession>
<evidence type="ECO:0000313" key="3">
    <source>
        <dbReference type="Proteomes" id="UP000094070"/>
    </source>
</evidence>
<dbReference type="InterPro" id="IPR036866">
    <property type="entry name" value="RibonucZ/Hydroxyglut_hydro"/>
</dbReference>
<keyword evidence="2" id="KW-0378">Hydrolase</keyword>
<dbReference type="SUPFAM" id="SSF56281">
    <property type="entry name" value="Metallo-hydrolase/oxidoreductase"/>
    <property type="match status" value="1"/>
</dbReference>
<gene>
    <name evidence="2" type="ORF">A1QC_06450</name>
</gene>
<dbReference type="AlphaFoldDB" id="A0A1E5E4X5"/>
<dbReference type="InterPro" id="IPR024884">
    <property type="entry name" value="NAPE-PLD"/>
</dbReference>
<dbReference type="eggNOG" id="COG2220">
    <property type="taxonomic scope" value="Bacteria"/>
</dbReference>
<dbReference type="InterPro" id="IPR001279">
    <property type="entry name" value="Metallo-B-lactamas"/>
</dbReference>
<organism evidence="2 3">
    <name type="scientific">Vibrio rumoiensis 1S-45</name>
    <dbReference type="NCBI Taxonomy" id="1188252"/>
    <lineage>
        <taxon>Bacteria</taxon>
        <taxon>Pseudomonadati</taxon>
        <taxon>Pseudomonadota</taxon>
        <taxon>Gammaproteobacteria</taxon>
        <taxon>Vibrionales</taxon>
        <taxon>Vibrionaceae</taxon>
        <taxon>Vibrio</taxon>
    </lineage>
</organism>
<proteinExistence type="predicted"/>
<reference evidence="2 3" key="1">
    <citation type="journal article" date="2012" name="Science">
        <title>Ecological populations of bacteria act as socially cohesive units of antibiotic production and resistance.</title>
        <authorList>
            <person name="Cordero O.X."/>
            <person name="Wildschutte H."/>
            <person name="Kirkup B."/>
            <person name="Proehl S."/>
            <person name="Ngo L."/>
            <person name="Hussain F."/>
            <person name="Le Roux F."/>
            <person name="Mincer T."/>
            <person name="Polz M.F."/>
        </authorList>
    </citation>
    <scope>NUCLEOTIDE SEQUENCE [LARGE SCALE GENOMIC DNA]</scope>
    <source>
        <strain evidence="2 3">1S-45</strain>
    </source>
</reference>
<dbReference type="STRING" id="1188252.A1QC_06450"/>
<dbReference type="GO" id="GO:0070290">
    <property type="term" value="F:N-acylphosphatidylethanolamine-specific phospholipase D activity"/>
    <property type="evidence" value="ECO:0007669"/>
    <property type="project" value="InterPro"/>
</dbReference>
<dbReference type="PANTHER" id="PTHR15032:SF4">
    <property type="entry name" value="N-ACYL-PHOSPHATIDYLETHANOLAMINE-HYDROLYZING PHOSPHOLIPASE D"/>
    <property type="match status" value="1"/>
</dbReference>
<name>A0A1E5E4X5_9VIBR</name>
<dbReference type="EMBL" id="AJYK02000032">
    <property type="protein sequence ID" value="OEF27558.1"/>
    <property type="molecule type" value="Genomic_DNA"/>
</dbReference>
<dbReference type="Proteomes" id="UP000094070">
    <property type="component" value="Unassembled WGS sequence"/>
</dbReference>
<keyword evidence="3" id="KW-1185">Reference proteome</keyword>
<evidence type="ECO:0000313" key="2">
    <source>
        <dbReference type="EMBL" id="OEF27558.1"/>
    </source>
</evidence>
<dbReference type="Gene3D" id="3.60.15.10">
    <property type="entry name" value="Ribonuclease Z/Hydroxyacylglutathione hydrolase-like"/>
    <property type="match status" value="1"/>
</dbReference>